<keyword evidence="3" id="KW-0731">Sigma factor</keyword>
<dbReference type="EMBL" id="JAERTY010000004">
    <property type="protein sequence ID" value="MBL1409028.1"/>
    <property type="molecule type" value="Genomic_DNA"/>
</dbReference>
<dbReference type="InterPro" id="IPR014327">
    <property type="entry name" value="RNA_pol_sigma70_bacteroid"/>
</dbReference>
<dbReference type="SUPFAM" id="SSF88946">
    <property type="entry name" value="Sigma2 domain of RNA polymerase sigma factors"/>
    <property type="match status" value="1"/>
</dbReference>
<gene>
    <name evidence="7" type="ORF">JKG61_09725</name>
</gene>
<dbReference type="RefSeq" id="WP_202102776.1">
    <property type="nucleotide sequence ID" value="NZ_JAERTY010000004.1"/>
</dbReference>
<dbReference type="PANTHER" id="PTHR43133">
    <property type="entry name" value="RNA POLYMERASE ECF-TYPE SIGMA FACTO"/>
    <property type="match status" value="1"/>
</dbReference>
<feature type="domain" description="RNA polymerase sigma-70 region 2" evidence="5">
    <location>
        <begin position="27"/>
        <end position="93"/>
    </location>
</feature>
<keyword evidence="4" id="KW-0804">Transcription</keyword>
<dbReference type="InterPro" id="IPR013324">
    <property type="entry name" value="RNA_pol_sigma_r3/r4-like"/>
</dbReference>
<evidence type="ECO:0000256" key="1">
    <source>
        <dbReference type="ARBA" id="ARBA00010641"/>
    </source>
</evidence>
<keyword evidence="8" id="KW-1185">Reference proteome</keyword>
<evidence type="ECO:0000256" key="2">
    <source>
        <dbReference type="ARBA" id="ARBA00023015"/>
    </source>
</evidence>
<dbReference type="InterPro" id="IPR014284">
    <property type="entry name" value="RNA_pol_sigma-70_dom"/>
</dbReference>
<dbReference type="InterPro" id="IPR013325">
    <property type="entry name" value="RNA_pol_sigma_r2"/>
</dbReference>
<reference evidence="7 8" key="1">
    <citation type="submission" date="2021-01" db="EMBL/GenBank/DDBJ databases">
        <title>C459-1 draft genome sequence.</title>
        <authorList>
            <person name="Zhang X.-F."/>
        </authorList>
    </citation>
    <scope>NUCLEOTIDE SEQUENCE [LARGE SCALE GENOMIC DNA]</scope>
    <source>
        <strain evidence="8">C459-1</strain>
    </source>
</reference>
<dbReference type="InterPro" id="IPR036388">
    <property type="entry name" value="WH-like_DNA-bd_sf"/>
</dbReference>
<dbReference type="NCBIfam" id="TIGR02937">
    <property type="entry name" value="sigma70-ECF"/>
    <property type="match status" value="1"/>
</dbReference>
<dbReference type="Gene3D" id="1.10.10.10">
    <property type="entry name" value="Winged helix-like DNA-binding domain superfamily/Winged helix DNA-binding domain"/>
    <property type="match status" value="1"/>
</dbReference>
<dbReference type="PANTHER" id="PTHR43133:SF46">
    <property type="entry name" value="RNA POLYMERASE SIGMA-70 FACTOR ECF SUBFAMILY"/>
    <property type="match status" value="1"/>
</dbReference>
<dbReference type="Gene3D" id="1.10.1740.10">
    <property type="match status" value="1"/>
</dbReference>
<proteinExistence type="inferred from homology"/>
<evidence type="ECO:0000256" key="4">
    <source>
        <dbReference type="ARBA" id="ARBA00023163"/>
    </source>
</evidence>
<accession>A0ABS1R2W6</accession>
<feature type="domain" description="RNA polymerase sigma factor 70 region 4 type 2" evidence="6">
    <location>
        <begin position="126"/>
        <end position="175"/>
    </location>
</feature>
<sequence>MKNLNSISDSQLLDMLIESDQMAYTEIYSRYSKSIYVFVLRRLSDVDESQDIVQDIFLSLWNRRSTIRISGTLSSYLLTAARNKIIDTINRQKLADRYLDSFHRFLSNTVENTDYLIRHNELNTLIEDEISKLPAKMREVFELSRKASKTRKEIALELGISEQTVKSHMQHALKILKNTLGLNQYVLFVFFLCEKYFKNF</sequence>
<comment type="similarity">
    <text evidence="1">Belongs to the sigma-70 factor family. ECF subfamily.</text>
</comment>
<dbReference type="InterPro" id="IPR013249">
    <property type="entry name" value="RNA_pol_sigma70_r4_t2"/>
</dbReference>
<protein>
    <submittedName>
        <fullName evidence="7">RNA polymerase sigma-70 factor</fullName>
    </submittedName>
</protein>
<dbReference type="Proteomes" id="UP000625283">
    <property type="component" value="Unassembled WGS sequence"/>
</dbReference>
<evidence type="ECO:0000259" key="5">
    <source>
        <dbReference type="Pfam" id="PF04542"/>
    </source>
</evidence>
<dbReference type="Pfam" id="PF04542">
    <property type="entry name" value="Sigma70_r2"/>
    <property type="match status" value="1"/>
</dbReference>
<keyword evidence="2" id="KW-0805">Transcription regulation</keyword>
<evidence type="ECO:0000259" key="6">
    <source>
        <dbReference type="Pfam" id="PF08281"/>
    </source>
</evidence>
<dbReference type="SUPFAM" id="SSF88659">
    <property type="entry name" value="Sigma3 and sigma4 domains of RNA polymerase sigma factors"/>
    <property type="match status" value="1"/>
</dbReference>
<dbReference type="CDD" id="cd06171">
    <property type="entry name" value="Sigma70_r4"/>
    <property type="match status" value="1"/>
</dbReference>
<dbReference type="InterPro" id="IPR007627">
    <property type="entry name" value="RNA_pol_sigma70_r2"/>
</dbReference>
<evidence type="ECO:0000256" key="3">
    <source>
        <dbReference type="ARBA" id="ARBA00023082"/>
    </source>
</evidence>
<evidence type="ECO:0000313" key="8">
    <source>
        <dbReference type="Proteomes" id="UP000625283"/>
    </source>
</evidence>
<comment type="caution">
    <text evidence="7">The sequence shown here is derived from an EMBL/GenBank/DDBJ whole genome shotgun (WGS) entry which is preliminary data.</text>
</comment>
<evidence type="ECO:0000313" key="7">
    <source>
        <dbReference type="EMBL" id="MBL1409028.1"/>
    </source>
</evidence>
<organism evidence="7 8">
    <name type="scientific">Sphingobacterium faecale</name>
    <dbReference type="NCBI Taxonomy" id="2803775"/>
    <lineage>
        <taxon>Bacteria</taxon>
        <taxon>Pseudomonadati</taxon>
        <taxon>Bacteroidota</taxon>
        <taxon>Sphingobacteriia</taxon>
        <taxon>Sphingobacteriales</taxon>
        <taxon>Sphingobacteriaceae</taxon>
        <taxon>Sphingobacterium</taxon>
    </lineage>
</organism>
<dbReference type="InterPro" id="IPR039425">
    <property type="entry name" value="RNA_pol_sigma-70-like"/>
</dbReference>
<name>A0ABS1R2W6_9SPHI</name>
<dbReference type="Pfam" id="PF08281">
    <property type="entry name" value="Sigma70_r4_2"/>
    <property type="match status" value="1"/>
</dbReference>
<dbReference type="NCBIfam" id="TIGR02985">
    <property type="entry name" value="Sig70_bacteroi1"/>
    <property type="match status" value="1"/>
</dbReference>